<dbReference type="EMBL" id="CP011801">
    <property type="protein sequence ID" value="ALA56567.1"/>
    <property type="molecule type" value="Genomic_DNA"/>
</dbReference>
<evidence type="ECO:0000313" key="2">
    <source>
        <dbReference type="Proteomes" id="UP000069205"/>
    </source>
</evidence>
<dbReference type="STRING" id="42253.NITMOv2_0127"/>
<dbReference type="Proteomes" id="UP000069205">
    <property type="component" value="Chromosome"/>
</dbReference>
<protein>
    <submittedName>
        <fullName evidence="1">Uncharacterized protein</fullName>
    </submittedName>
</protein>
<name>A0A0K2G7I4_NITMO</name>
<organism evidence="1 2">
    <name type="scientific">Nitrospira moscoviensis</name>
    <dbReference type="NCBI Taxonomy" id="42253"/>
    <lineage>
        <taxon>Bacteria</taxon>
        <taxon>Pseudomonadati</taxon>
        <taxon>Nitrospirota</taxon>
        <taxon>Nitrospiria</taxon>
        <taxon>Nitrospirales</taxon>
        <taxon>Nitrospiraceae</taxon>
        <taxon>Nitrospira</taxon>
    </lineage>
</organism>
<gene>
    <name evidence="1" type="ORF">NITMOv2_0127</name>
</gene>
<sequence>MAFVAGSPAISVEPVPPQFNQIFCRHAGLAPNRPMIKAVSDRCLPRDGRAVAAITN</sequence>
<keyword evidence="2" id="KW-1185">Reference proteome</keyword>
<accession>A0A0K2G7I4</accession>
<proteinExistence type="predicted"/>
<evidence type="ECO:0000313" key="1">
    <source>
        <dbReference type="EMBL" id="ALA56567.1"/>
    </source>
</evidence>
<dbReference type="KEGG" id="nmv:NITMOv2_0127"/>
<reference evidence="1 2" key="1">
    <citation type="journal article" date="2015" name="Proc. Natl. Acad. Sci. U.S.A.">
        <title>Expanded metabolic versatility of ubiquitous nitrite-oxidizing bacteria from the genus Nitrospira.</title>
        <authorList>
            <person name="Koch H."/>
            <person name="Lucker S."/>
            <person name="Albertsen M."/>
            <person name="Kitzinger K."/>
            <person name="Herbold C."/>
            <person name="Spieck E."/>
            <person name="Nielsen P.H."/>
            <person name="Wagner M."/>
            <person name="Daims H."/>
        </authorList>
    </citation>
    <scope>NUCLEOTIDE SEQUENCE [LARGE SCALE GENOMIC DNA]</scope>
    <source>
        <strain evidence="1 2">NSP M-1</strain>
    </source>
</reference>
<dbReference type="AlphaFoldDB" id="A0A0K2G7I4"/>